<dbReference type="OrthoDB" id="2769307at2759"/>
<sequence length="166" mass="17441">MRFSAVVQIAISLAAVAFGAAQGAVSVKRQMESNHGTGDLATPADGTVISSGATYNFGYENVNGCESGYSPITVWILASPPVFADLNTTGEFNSSDCLFSYGEYLIPNFGLPAMSSPPPPPSTLEMPDLGVPSGDVYLAVVESLIDCPPDIPLEYSLTFNTISYEV</sequence>
<accession>M2P888</accession>
<proteinExistence type="predicted"/>
<keyword evidence="1" id="KW-0732">Signal</keyword>
<dbReference type="HOGENOM" id="CLU_136345_0_0_1"/>
<feature type="signal peptide" evidence="1">
    <location>
        <begin position="1"/>
        <end position="21"/>
    </location>
</feature>
<gene>
    <name evidence="2" type="ORF">CERSUDRAFT_100249</name>
</gene>
<organism evidence="2 3">
    <name type="scientific">Ceriporiopsis subvermispora (strain B)</name>
    <name type="common">White-rot fungus</name>
    <name type="synonym">Gelatoporia subvermispora</name>
    <dbReference type="NCBI Taxonomy" id="914234"/>
    <lineage>
        <taxon>Eukaryota</taxon>
        <taxon>Fungi</taxon>
        <taxon>Dikarya</taxon>
        <taxon>Basidiomycota</taxon>
        <taxon>Agaricomycotina</taxon>
        <taxon>Agaricomycetes</taxon>
        <taxon>Polyporales</taxon>
        <taxon>Gelatoporiaceae</taxon>
        <taxon>Gelatoporia</taxon>
    </lineage>
</organism>
<feature type="chain" id="PRO_5004022377" evidence="1">
    <location>
        <begin position="22"/>
        <end position="166"/>
    </location>
</feature>
<keyword evidence="3" id="KW-1185">Reference proteome</keyword>
<reference evidence="2 3" key="1">
    <citation type="journal article" date="2012" name="Proc. Natl. Acad. Sci. U.S.A.">
        <title>Comparative genomics of Ceriporiopsis subvermispora and Phanerochaete chrysosporium provide insight into selective ligninolysis.</title>
        <authorList>
            <person name="Fernandez-Fueyo E."/>
            <person name="Ruiz-Duenas F.J."/>
            <person name="Ferreira P."/>
            <person name="Floudas D."/>
            <person name="Hibbett D.S."/>
            <person name="Canessa P."/>
            <person name="Larrondo L.F."/>
            <person name="James T.Y."/>
            <person name="Seelenfreund D."/>
            <person name="Lobos S."/>
            <person name="Polanco R."/>
            <person name="Tello M."/>
            <person name="Honda Y."/>
            <person name="Watanabe T."/>
            <person name="Watanabe T."/>
            <person name="Ryu J.S."/>
            <person name="Kubicek C.P."/>
            <person name="Schmoll M."/>
            <person name="Gaskell J."/>
            <person name="Hammel K.E."/>
            <person name="St John F.J."/>
            <person name="Vanden Wymelenberg A."/>
            <person name="Sabat G."/>
            <person name="Splinter BonDurant S."/>
            <person name="Syed K."/>
            <person name="Yadav J.S."/>
            <person name="Doddapaneni H."/>
            <person name="Subramanian V."/>
            <person name="Lavin J.L."/>
            <person name="Oguiza J.A."/>
            <person name="Perez G."/>
            <person name="Pisabarro A.G."/>
            <person name="Ramirez L."/>
            <person name="Santoyo F."/>
            <person name="Master E."/>
            <person name="Coutinho P.M."/>
            <person name="Henrissat B."/>
            <person name="Lombard V."/>
            <person name="Magnuson J.K."/>
            <person name="Kuees U."/>
            <person name="Hori C."/>
            <person name="Igarashi K."/>
            <person name="Samejima M."/>
            <person name="Held B.W."/>
            <person name="Barry K.W."/>
            <person name="LaButti K.M."/>
            <person name="Lapidus A."/>
            <person name="Lindquist E.A."/>
            <person name="Lucas S.M."/>
            <person name="Riley R."/>
            <person name="Salamov A.A."/>
            <person name="Hoffmeister D."/>
            <person name="Schwenk D."/>
            <person name="Hadar Y."/>
            <person name="Yarden O."/>
            <person name="de Vries R.P."/>
            <person name="Wiebenga A."/>
            <person name="Stenlid J."/>
            <person name="Eastwood D."/>
            <person name="Grigoriev I.V."/>
            <person name="Berka R.M."/>
            <person name="Blanchette R.A."/>
            <person name="Kersten P."/>
            <person name="Martinez A.T."/>
            <person name="Vicuna R."/>
            <person name="Cullen D."/>
        </authorList>
    </citation>
    <scope>NUCLEOTIDE SEQUENCE [LARGE SCALE GENOMIC DNA]</scope>
    <source>
        <strain evidence="2 3">B</strain>
    </source>
</reference>
<evidence type="ECO:0000256" key="1">
    <source>
        <dbReference type="SAM" id="SignalP"/>
    </source>
</evidence>
<evidence type="ECO:0000313" key="2">
    <source>
        <dbReference type="EMBL" id="EMD31579.1"/>
    </source>
</evidence>
<dbReference type="EMBL" id="KB445817">
    <property type="protein sequence ID" value="EMD31579.1"/>
    <property type="molecule type" value="Genomic_DNA"/>
</dbReference>
<dbReference type="AlphaFoldDB" id="M2P888"/>
<protein>
    <submittedName>
        <fullName evidence="2">Uncharacterized protein</fullName>
    </submittedName>
</protein>
<evidence type="ECO:0000313" key="3">
    <source>
        <dbReference type="Proteomes" id="UP000016930"/>
    </source>
</evidence>
<name>M2P888_CERS8</name>
<dbReference type="Proteomes" id="UP000016930">
    <property type="component" value="Unassembled WGS sequence"/>
</dbReference>